<evidence type="ECO:0000256" key="1">
    <source>
        <dbReference type="ARBA" id="ARBA00004123"/>
    </source>
</evidence>
<dbReference type="STRING" id="669874.A0A1E4TTB9"/>
<keyword evidence="4 12" id="KW-0863">Zinc-finger</keyword>
<organism evidence="14 15">
    <name type="scientific">Pachysolen tannophilus NRRL Y-2460</name>
    <dbReference type="NCBI Taxonomy" id="669874"/>
    <lineage>
        <taxon>Eukaryota</taxon>
        <taxon>Fungi</taxon>
        <taxon>Dikarya</taxon>
        <taxon>Ascomycota</taxon>
        <taxon>Saccharomycotina</taxon>
        <taxon>Pichiomycetes</taxon>
        <taxon>Pachysolenaceae</taxon>
        <taxon>Pachysolen</taxon>
    </lineage>
</organism>
<evidence type="ECO:0000313" key="15">
    <source>
        <dbReference type="Proteomes" id="UP000094236"/>
    </source>
</evidence>
<evidence type="ECO:0000256" key="2">
    <source>
        <dbReference type="ARBA" id="ARBA00005676"/>
    </source>
</evidence>
<dbReference type="InterPro" id="IPR038534">
    <property type="entry name" value="Rtr1/RPAP2_sf"/>
</dbReference>
<evidence type="ECO:0000256" key="6">
    <source>
        <dbReference type="ARBA" id="ARBA00022833"/>
    </source>
</evidence>
<protein>
    <recommendedName>
        <fullName evidence="12">RNA polymerase II subunit B1 CTD phosphatase RPAP2 homolog</fullName>
        <ecNumber evidence="12">3.1.3.16</ecNumber>
    </recommendedName>
</protein>
<comment type="catalytic activity">
    <reaction evidence="10 12">
        <text>O-phospho-L-threonyl-[protein] + H2O = L-threonyl-[protein] + phosphate</text>
        <dbReference type="Rhea" id="RHEA:47004"/>
        <dbReference type="Rhea" id="RHEA-COMP:11060"/>
        <dbReference type="Rhea" id="RHEA-COMP:11605"/>
        <dbReference type="ChEBI" id="CHEBI:15377"/>
        <dbReference type="ChEBI" id="CHEBI:30013"/>
        <dbReference type="ChEBI" id="CHEBI:43474"/>
        <dbReference type="ChEBI" id="CHEBI:61977"/>
        <dbReference type="EC" id="3.1.3.16"/>
    </reaction>
</comment>
<name>A0A1E4TTB9_PACTA</name>
<keyword evidence="15" id="KW-1185">Reference proteome</keyword>
<comment type="catalytic activity">
    <reaction evidence="9 12">
        <text>O-phospho-L-seryl-[protein] + H2O = L-seryl-[protein] + phosphate</text>
        <dbReference type="Rhea" id="RHEA:20629"/>
        <dbReference type="Rhea" id="RHEA-COMP:9863"/>
        <dbReference type="Rhea" id="RHEA-COMP:11604"/>
        <dbReference type="ChEBI" id="CHEBI:15377"/>
        <dbReference type="ChEBI" id="CHEBI:29999"/>
        <dbReference type="ChEBI" id="CHEBI:43474"/>
        <dbReference type="ChEBI" id="CHEBI:83421"/>
        <dbReference type="EC" id="3.1.3.16"/>
    </reaction>
</comment>
<keyword evidence="7 12" id="KW-0904">Protein phosphatase</keyword>
<evidence type="ECO:0000256" key="9">
    <source>
        <dbReference type="ARBA" id="ARBA00047761"/>
    </source>
</evidence>
<dbReference type="AlphaFoldDB" id="A0A1E4TTB9"/>
<keyword evidence="3 12" id="KW-0479">Metal-binding</keyword>
<dbReference type="GO" id="GO:0005737">
    <property type="term" value="C:cytoplasm"/>
    <property type="evidence" value="ECO:0007669"/>
    <property type="project" value="TreeGrafter"/>
</dbReference>
<dbReference type="Gene3D" id="1.25.40.820">
    <property type="match status" value="1"/>
</dbReference>
<evidence type="ECO:0000256" key="7">
    <source>
        <dbReference type="ARBA" id="ARBA00022912"/>
    </source>
</evidence>
<dbReference type="EC" id="3.1.3.16" evidence="12"/>
<comment type="function">
    <text evidence="12">Putative RNA polymerase II subunit B1 C-terminal domain (CTD) phosphatase involved in RNA polymerase II transcription regulation.</text>
</comment>
<evidence type="ECO:0000256" key="4">
    <source>
        <dbReference type="ARBA" id="ARBA00022771"/>
    </source>
</evidence>
<gene>
    <name evidence="14" type="ORF">PACTADRAFT_3884</name>
</gene>
<proteinExistence type="inferred from homology"/>
<dbReference type="PANTHER" id="PTHR14732">
    <property type="entry name" value="RNA POLYMERASE II SUBUNIT B1 CTD PHOSPHATASE RPAP2-RELATED"/>
    <property type="match status" value="1"/>
</dbReference>
<sequence length="276" mass="32538">MAQTDYENGTVTLNKLEKILEPYRLLITGNSSNKSSKLLTPKHASQLNLTIIELLMDRPCDKDSLKYLSRFLTPEIYNEIVNERIINHFCGWPLCDKYDPVKIKPNLNKIKNNLKFLSGYFKSSYCCKSHCQFSEFYLKQLSDEALFLRLNLFEYPFNHPRSFERNLIILEDFLNELKKAENKDKMLVDIIEEMNNLNIDDKRYPVRDESREAELVELLQNIQIIEKTDQEIRVINEENNTKLDDEYVNLNNATHNDNVEITDEIRAKNIEGYITK</sequence>
<evidence type="ECO:0000256" key="8">
    <source>
        <dbReference type="ARBA" id="ARBA00023242"/>
    </source>
</evidence>
<evidence type="ECO:0000259" key="13">
    <source>
        <dbReference type="PROSITE" id="PS51479"/>
    </source>
</evidence>
<dbReference type="InterPro" id="IPR039693">
    <property type="entry name" value="Rtr1/RPAP2"/>
</dbReference>
<dbReference type="GO" id="GO:0008420">
    <property type="term" value="F:RNA polymerase II CTD heptapeptide repeat phosphatase activity"/>
    <property type="evidence" value="ECO:0007669"/>
    <property type="project" value="UniProtKB-UniRule"/>
</dbReference>
<dbReference type="Pfam" id="PF04181">
    <property type="entry name" value="RPAP2_Rtr1"/>
    <property type="match status" value="1"/>
</dbReference>
<evidence type="ECO:0000256" key="10">
    <source>
        <dbReference type="ARBA" id="ARBA00048336"/>
    </source>
</evidence>
<evidence type="ECO:0000256" key="3">
    <source>
        <dbReference type="ARBA" id="ARBA00022723"/>
    </source>
</evidence>
<keyword evidence="6 12" id="KW-0862">Zinc</keyword>
<dbReference type="InterPro" id="IPR007308">
    <property type="entry name" value="Rtr1/RPAP2_dom"/>
</dbReference>
<dbReference type="GO" id="GO:0043175">
    <property type="term" value="F:RNA polymerase core enzyme binding"/>
    <property type="evidence" value="ECO:0007669"/>
    <property type="project" value="UniProtKB-UniRule"/>
</dbReference>
<comment type="subcellular location">
    <subcellularLocation>
        <location evidence="1 12">Nucleus</location>
    </subcellularLocation>
</comment>
<comment type="similarity">
    <text evidence="2 11 12">Belongs to the RPAP2 family.</text>
</comment>
<dbReference type="PROSITE" id="PS51479">
    <property type="entry name" value="ZF_RTR1"/>
    <property type="match status" value="1"/>
</dbReference>
<evidence type="ECO:0000313" key="14">
    <source>
        <dbReference type="EMBL" id="ODV94999.1"/>
    </source>
</evidence>
<keyword evidence="5 12" id="KW-0378">Hydrolase</keyword>
<dbReference type="Proteomes" id="UP000094236">
    <property type="component" value="Unassembled WGS sequence"/>
</dbReference>
<feature type="domain" description="RTR1-type" evidence="13">
    <location>
        <begin position="67"/>
        <end position="150"/>
    </location>
</feature>
<evidence type="ECO:0000256" key="5">
    <source>
        <dbReference type="ARBA" id="ARBA00022801"/>
    </source>
</evidence>
<evidence type="ECO:0000256" key="12">
    <source>
        <dbReference type="RuleBase" id="RU367080"/>
    </source>
</evidence>
<dbReference type="GO" id="GO:0008270">
    <property type="term" value="F:zinc ion binding"/>
    <property type="evidence" value="ECO:0007669"/>
    <property type="project" value="UniProtKB-KW"/>
</dbReference>
<keyword evidence="8 12" id="KW-0539">Nucleus</keyword>
<reference evidence="15" key="1">
    <citation type="submission" date="2016-05" db="EMBL/GenBank/DDBJ databases">
        <title>Comparative genomics of biotechnologically important yeasts.</title>
        <authorList>
            <consortium name="DOE Joint Genome Institute"/>
            <person name="Riley R."/>
            <person name="Haridas S."/>
            <person name="Wolfe K.H."/>
            <person name="Lopes M.R."/>
            <person name="Hittinger C.T."/>
            <person name="Goker M."/>
            <person name="Salamov A."/>
            <person name="Wisecaver J."/>
            <person name="Long T.M."/>
            <person name="Aerts A.L."/>
            <person name="Barry K."/>
            <person name="Choi C."/>
            <person name="Clum A."/>
            <person name="Coughlan A.Y."/>
            <person name="Deshpande S."/>
            <person name="Douglass A.P."/>
            <person name="Hanson S.J."/>
            <person name="Klenk H.-P."/>
            <person name="Labutti K."/>
            <person name="Lapidus A."/>
            <person name="Lindquist E."/>
            <person name="Lipzen A."/>
            <person name="Meier-Kolthoff J.P."/>
            <person name="Ohm R.A."/>
            <person name="Otillar R.P."/>
            <person name="Pangilinan J."/>
            <person name="Peng Y."/>
            <person name="Rokas A."/>
            <person name="Rosa C.A."/>
            <person name="Scheuner C."/>
            <person name="Sibirny A.A."/>
            <person name="Slot J.C."/>
            <person name="Stielow J.B."/>
            <person name="Sun H."/>
            <person name="Kurtzman C.P."/>
            <person name="Blackwell M."/>
            <person name="Grigoriev I.V."/>
            <person name="Jeffries T.W."/>
        </authorList>
    </citation>
    <scope>NUCLEOTIDE SEQUENCE [LARGE SCALE GENOMIC DNA]</scope>
    <source>
        <strain evidence="15">NRRL Y-2460</strain>
    </source>
</reference>
<dbReference type="OrthoDB" id="2590500at2759"/>
<evidence type="ECO:0000256" key="11">
    <source>
        <dbReference type="PROSITE-ProRule" id="PRU00812"/>
    </source>
</evidence>
<dbReference type="PANTHER" id="PTHR14732:SF0">
    <property type="entry name" value="RNA POLYMERASE II SUBUNIT B1 CTD PHOSPHATASE RPAP2-RELATED"/>
    <property type="match status" value="1"/>
</dbReference>
<dbReference type="EMBL" id="KV454015">
    <property type="protein sequence ID" value="ODV94999.1"/>
    <property type="molecule type" value="Genomic_DNA"/>
</dbReference>
<dbReference type="GO" id="GO:0005634">
    <property type="term" value="C:nucleus"/>
    <property type="evidence" value="ECO:0007669"/>
    <property type="project" value="UniProtKB-SubCell"/>
</dbReference>
<accession>A0A1E4TTB9</accession>